<keyword evidence="3 9" id="KW-0808">Transferase</keyword>
<organism evidence="9 10">
    <name type="scientific">Winogradskyella jejuensis</name>
    <dbReference type="NCBI Taxonomy" id="1089305"/>
    <lineage>
        <taxon>Bacteria</taxon>
        <taxon>Pseudomonadati</taxon>
        <taxon>Bacteroidota</taxon>
        <taxon>Flavobacteriia</taxon>
        <taxon>Flavobacteriales</taxon>
        <taxon>Flavobacteriaceae</taxon>
        <taxon>Winogradskyella</taxon>
    </lineage>
</organism>
<evidence type="ECO:0000256" key="6">
    <source>
        <dbReference type="ARBA" id="ARBA00022989"/>
    </source>
</evidence>
<keyword evidence="10" id="KW-1185">Reference proteome</keyword>
<reference evidence="10" key="1">
    <citation type="submission" date="2016-11" db="EMBL/GenBank/DDBJ databases">
        <authorList>
            <person name="Varghese N."/>
            <person name="Submissions S."/>
        </authorList>
    </citation>
    <scope>NUCLEOTIDE SEQUENCE [LARGE SCALE GENOMIC DNA]</scope>
    <source>
        <strain evidence="10">DSM 25330</strain>
    </source>
</reference>
<dbReference type="EMBL" id="FQWS01000002">
    <property type="protein sequence ID" value="SHH37528.1"/>
    <property type="molecule type" value="Genomic_DNA"/>
</dbReference>
<dbReference type="PANTHER" id="PTHR48090:SF3">
    <property type="entry name" value="UNDECAPRENYL-PHOSPHATE 4-DEOXY-4-FORMAMIDO-L-ARABINOSE TRANSFERASE"/>
    <property type="match status" value="1"/>
</dbReference>
<keyword evidence="1" id="KW-1003">Cell membrane</keyword>
<evidence type="ECO:0000256" key="4">
    <source>
        <dbReference type="ARBA" id="ARBA00022692"/>
    </source>
</evidence>
<keyword evidence="2" id="KW-0328">Glycosyltransferase</keyword>
<evidence type="ECO:0000256" key="7">
    <source>
        <dbReference type="ARBA" id="ARBA00023136"/>
    </source>
</evidence>
<dbReference type="GO" id="GO:0005886">
    <property type="term" value="C:plasma membrane"/>
    <property type="evidence" value="ECO:0007669"/>
    <property type="project" value="TreeGrafter"/>
</dbReference>
<evidence type="ECO:0000256" key="1">
    <source>
        <dbReference type="ARBA" id="ARBA00022475"/>
    </source>
</evidence>
<dbReference type="CDD" id="cd04179">
    <property type="entry name" value="DPM_DPG-synthase_like"/>
    <property type="match status" value="1"/>
</dbReference>
<dbReference type="GO" id="GO:0009103">
    <property type="term" value="P:lipopolysaccharide biosynthetic process"/>
    <property type="evidence" value="ECO:0007669"/>
    <property type="project" value="UniProtKB-KW"/>
</dbReference>
<evidence type="ECO:0000256" key="2">
    <source>
        <dbReference type="ARBA" id="ARBA00022676"/>
    </source>
</evidence>
<keyword evidence="4" id="KW-0812">Transmembrane</keyword>
<evidence type="ECO:0000313" key="10">
    <source>
        <dbReference type="Proteomes" id="UP000184522"/>
    </source>
</evidence>
<dbReference type="AlphaFoldDB" id="A0A1M5SGW8"/>
<dbReference type="STRING" id="1089305.SAMN05444148_1860"/>
<proteinExistence type="predicted"/>
<keyword evidence="6" id="KW-1133">Transmembrane helix</keyword>
<gene>
    <name evidence="9" type="ORF">SAMN05444148_1860</name>
</gene>
<evidence type="ECO:0000256" key="3">
    <source>
        <dbReference type="ARBA" id="ARBA00022679"/>
    </source>
</evidence>
<feature type="domain" description="Glycosyltransferase 2-like" evidence="8">
    <location>
        <begin position="6"/>
        <end position="146"/>
    </location>
</feature>
<keyword evidence="5" id="KW-0448">Lipopolysaccharide biosynthesis</keyword>
<dbReference type="SUPFAM" id="SSF53448">
    <property type="entry name" value="Nucleotide-diphospho-sugar transferases"/>
    <property type="match status" value="1"/>
</dbReference>
<dbReference type="Pfam" id="PF00535">
    <property type="entry name" value="Glycos_transf_2"/>
    <property type="match status" value="1"/>
</dbReference>
<evidence type="ECO:0000313" key="9">
    <source>
        <dbReference type="EMBL" id="SHH37528.1"/>
    </source>
</evidence>
<evidence type="ECO:0000256" key="5">
    <source>
        <dbReference type="ARBA" id="ARBA00022985"/>
    </source>
</evidence>
<dbReference type="GO" id="GO:0099621">
    <property type="term" value="F:undecaprenyl-phosphate 4-deoxy-4-formamido-L-arabinose transferase activity"/>
    <property type="evidence" value="ECO:0007669"/>
    <property type="project" value="TreeGrafter"/>
</dbReference>
<name>A0A1M5SGW8_9FLAO</name>
<dbReference type="InterPro" id="IPR001173">
    <property type="entry name" value="Glyco_trans_2-like"/>
</dbReference>
<evidence type="ECO:0000259" key="8">
    <source>
        <dbReference type="Pfam" id="PF00535"/>
    </source>
</evidence>
<accession>A0A1M5SGW8</accession>
<keyword evidence="7" id="KW-0472">Membrane</keyword>
<dbReference type="Proteomes" id="UP000184522">
    <property type="component" value="Unassembled WGS sequence"/>
</dbReference>
<sequence>MAYRLTILVPAYNEYDNLNRLEKELSNYLAIASVSTCVTIINDGSTDNSQVRIEEICMRNKDFSFIQLKQNYGLSTALKVGFDHTETELVGYIDADLQTAPKDFNLLLEHIDHYQLVTGVRTNRKDNFLKKIISKIANSTRRVFTKDGMDDTGCPLKIFQTKYAKCIPLFRGLHRFLPAMILLQNGKIKQIPVNHFPRTAGKTKFNLGNRFIGPIIDCFAYLWIKRKYINYEIEKKN</sequence>
<dbReference type="OrthoDB" id="952827at2"/>
<dbReference type="RefSeq" id="WP_073085763.1">
    <property type="nucleotide sequence ID" value="NZ_FQWS01000002.1"/>
</dbReference>
<dbReference type="InterPro" id="IPR050256">
    <property type="entry name" value="Glycosyltransferase_2"/>
</dbReference>
<protein>
    <submittedName>
        <fullName evidence="9">Glycosyltransferase involved in cell wall bisynthesis</fullName>
    </submittedName>
</protein>
<dbReference type="PANTHER" id="PTHR48090">
    <property type="entry name" value="UNDECAPRENYL-PHOSPHATE 4-DEOXY-4-FORMAMIDO-L-ARABINOSE TRANSFERASE-RELATED"/>
    <property type="match status" value="1"/>
</dbReference>
<dbReference type="Gene3D" id="3.90.550.10">
    <property type="entry name" value="Spore Coat Polysaccharide Biosynthesis Protein SpsA, Chain A"/>
    <property type="match status" value="1"/>
</dbReference>
<dbReference type="InterPro" id="IPR029044">
    <property type="entry name" value="Nucleotide-diphossugar_trans"/>
</dbReference>